<keyword evidence="2" id="KW-1185">Reference proteome</keyword>
<organism evidence="1 2">
    <name type="scientific">Kribbella jejuensis</name>
    <dbReference type="NCBI Taxonomy" id="236068"/>
    <lineage>
        <taxon>Bacteria</taxon>
        <taxon>Bacillati</taxon>
        <taxon>Actinomycetota</taxon>
        <taxon>Actinomycetes</taxon>
        <taxon>Propionibacteriales</taxon>
        <taxon>Kribbellaceae</taxon>
        <taxon>Kribbella</taxon>
    </lineage>
</organism>
<proteinExistence type="predicted"/>
<reference evidence="1 2" key="1">
    <citation type="submission" date="2019-06" db="EMBL/GenBank/DDBJ databases">
        <title>Sequencing the genomes of 1000 actinobacteria strains.</title>
        <authorList>
            <person name="Klenk H.-P."/>
        </authorList>
    </citation>
    <scope>NUCLEOTIDE SEQUENCE [LARGE SCALE GENOMIC DNA]</scope>
    <source>
        <strain evidence="1 2">DSM 17305</strain>
    </source>
</reference>
<sequence length="239" mass="26876">MEVIERRIAEGDTSPLTWYWAGLVLERRGELVDALVRYSQAVDHLTTEEIGRSPWTRLMASSRRRVKWVLGLELDGIDAIGEVGEVEEADRYFDLLDLLRTPAVVNGQVRVWSRAELAEAREFRPGRITADSIEAYYRQVEDVLREHGEPVAVEFWTFELFMNRVNALLANHAHDLPEEEPIEDEAVGAVWPPGRNEPCWCGSARKYKKCCGSGHPSGRPQAWGPAGLRAGAEVAVGRV</sequence>
<dbReference type="Pfam" id="PF02810">
    <property type="entry name" value="SEC-C"/>
    <property type="match status" value="1"/>
</dbReference>
<dbReference type="AlphaFoldDB" id="A0A542EM88"/>
<protein>
    <submittedName>
        <fullName evidence="1">SEC-C motif-containing protein</fullName>
    </submittedName>
</protein>
<dbReference type="Proteomes" id="UP000316298">
    <property type="component" value="Unassembled WGS sequence"/>
</dbReference>
<evidence type="ECO:0000313" key="2">
    <source>
        <dbReference type="Proteomes" id="UP000316298"/>
    </source>
</evidence>
<evidence type="ECO:0000313" key="1">
    <source>
        <dbReference type="EMBL" id="TQJ16364.1"/>
    </source>
</evidence>
<dbReference type="InterPro" id="IPR004027">
    <property type="entry name" value="SEC_C_motif"/>
</dbReference>
<name>A0A542EM88_9ACTN</name>
<dbReference type="Gene3D" id="3.10.450.50">
    <property type="match status" value="1"/>
</dbReference>
<comment type="caution">
    <text evidence="1">The sequence shown here is derived from an EMBL/GenBank/DDBJ whole genome shotgun (WGS) entry which is preliminary data.</text>
</comment>
<accession>A0A542EM88</accession>
<dbReference type="SUPFAM" id="SSF103642">
    <property type="entry name" value="Sec-C motif"/>
    <property type="match status" value="1"/>
</dbReference>
<dbReference type="EMBL" id="VFMM01000001">
    <property type="protein sequence ID" value="TQJ16364.1"/>
    <property type="molecule type" value="Genomic_DNA"/>
</dbReference>
<gene>
    <name evidence="1" type="ORF">FB475_0458</name>
</gene>